<dbReference type="AlphaFoldDB" id="F6DTF3"/>
<gene>
    <name evidence="2" type="ordered locus">Desru_1751</name>
</gene>
<proteinExistence type="predicted"/>
<evidence type="ECO:0000313" key="3">
    <source>
        <dbReference type="Proteomes" id="UP000009234"/>
    </source>
</evidence>
<dbReference type="KEGG" id="dru:Desru_1751"/>
<dbReference type="EMBL" id="CP002780">
    <property type="protein sequence ID" value="AEG60015.1"/>
    <property type="molecule type" value="Genomic_DNA"/>
</dbReference>
<dbReference type="HOGENOM" id="CLU_2751255_0_0_9"/>
<protein>
    <submittedName>
        <fullName evidence="2">Uncharacterized protein</fullName>
    </submittedName>
</protein>
<keyword evidence="1" id="KW-0812">Transmembrane</keyword>
<accession>F6DTF3</accession>
<evidence type="ECO:0000256" key="1">
    <source>
        <dbReference type="SAM" id="Phobius"/>
    </source>
</evidence>
<reference evidence="3" key="1">
    <citation type="submission" date="2011-05" db="EMBL/GenBank/DDBJ databases">
        <title>Complete sequence of Desulfotomaculum ruminis DSM 2154.</title>
        <authorList>
            <person name="Lucas S."/>
            <person name="Copeland A."/>
            <person name="Lapidus A."/>
            <person name="Cheng J.-F."/>
            <person name="Goodwin L."/>
            <person name="Pitluck S."/>
            <person name="Lu M."/>
            <person name="Detter J.C."/>
            <person name="Han C."/>
            <person name="Tapia R."/>
            <person name="Land M."/>
            <person name="Hauser L."/>
            <person name="Kyrpides N."/>
            <person name="Ivanova N."/>
            <person name="Mikhailova N."/>
            <person name="Pagani I."/>
            <person name="Stams A.J.M."/>
            <person name="Plugge C.M."/>
            <person name="Muyzer G."/>
            <person name="Kuever J."/>
            <person name="Parshina S.N."/>
            <person name="Ivanova A.E."/>
            <person name="Nazina T.N."/>
            <person name="Brambilla E."/>
            <person name="Spring S."/>
            <person name="Klenk H.-P."/>
            <person name="Woyke T."/>
        </authorList>
    </citation>
    <scope>NUCLEOTIDE SEQUENCE [LARGE SCALE GENOMIC DNA]</scope>
    <source>
        <strain evidence="3">ATCC 23193 / DSM 2154 / NCIB 8452 / DL</strain>
    </source>
</reference>
<name>F6DTF3_DESRL</name>
<feature type="transmembrane region" description="Helical" evidence="1">
    <location>
        <begin position="5"/>
        <end position="25"/>
    </location>
</feature>
<sequence>MFSSLIDIIFALPTLGFGLLFLFIAGTIGAWGFQLIFGGNFWVWFAVMVIIGLFYKPPALRKGREEEGRG</sequence>
<organism evidence="2 3">
    <name type="scientific">Desulforamulus ruminis (strain ATCC 23193 / DSM 2154 / NCIMB 8452 / DL)</name>
    <name type="common">Desulfotomaculum ruminis</name>
    <dbReference type="NCBI Taxonomy" id="696281"/>
    <lineage>
        <taxon>Bacteria</taxon>
        <taxon>Bacillati</taxon>
        <taxon>Bacillota</taxon>
        <taxon>Clostridia</taxon>
        <taxon>Eubacteriales</taxon>
        <taxon>Peptococcaceae</taxon>
        <taxon>Desulforamulus</taxon>
    </lineage>
</organism>
<dbReference type="STRING" id="696281.Desru_1751"/>
<feature type="transmembrane region" description="Helical" evidence="1">
    <location>
        <begin position="31"/>
        <end position="55"/>
    </location>
</feature>
<evidence type="ECO:0000313" key="2">
    <source>
        <dbReference type="EMBL" id="AEG60015.1"/>
    </source>
</evidence>
<keyword evidence="1" id="KW-0472">Membrane</keyword>
<dbReference type="Proteomes" id="UP000009234">
    <property type="component" value="Chromosome"/>
</dbReference>
<keyword evidence="3" id="KW-1185">Reference proteome</keyword>
<dbReference type="RefSeq" id="WP_013841779.1">
    <property type="nucleotide sequence ID" value="NC_015589.1"/>
</dbReference>
<keyword evidence="1" id="KW-1133">Transmembrane helix</keyword>
<reference evidence="2 3" key="2">
    <citation type="journal article" date="2012" name="Stand. Genomic Sci.">
        <title>Complete genome sequence of the sulfate-reducing firmicute Desulfotomaculum ruminis type strain (DL(T)).</title>
        <authorList>
            <person name="Spring S."/>
            <person name="Visser M."/>
            <person name="Lu M."/>
            <person name="Copeland A."/>
            <person name="Lapidus A."/>
            <person name="Lucas S."/>
            <person name="Cheng J.F."/>
            <person name="Han C."/>
            <person name="Tapia R."/>
            <person name="Goodwin L.A."/>
            <person name="Pitluck S."/>
            <person name="Ivanova N."/>
            <person name="Land M."/>
            <person name="Hauser L."/>
            <person name="Larimer F."/>
            <person name="Rohde M."/>
            <person name="Goker M."/>
            <person name="Detter J.C."/>
            <person name="Kyrpides N.C."/>
            <person name="Woyke T."/>
            <person name="Schaap P.J."/>
            <person name="Plugge C.M."/>
            <person name="Muyzer G."/>
            <person name="Kuever J."/>
            <person name="Pereira I.A."/>
            <person name="Parshina S.N."/>
            <person name="Bernier-Latmani R."/>
            <person name="Stams A.J."/>
            <person name="Klenk H.P."/>
        </authorList>
    </citation>
    <scope>NUCLEOTIDE SEQUENCE [LARGE SCALE GENOMIC DNA]</scope>
    <source>
        <strain evidence="3">ATCC 23193 / DSM 2154 / NCIB 8452 / DL</strain>
    </source>
</reference>